<dbReference type="Gene3D" id="1.10.510.10">
    <property type="entry name" value="Transferase(Phosphotransferase) domain 1"/>
    <property type="match status" value="1"/>
</dbReference>
<dbReference type="AlphaFoldDB" id="A0A067FCY1"/>
<dbReference type="SMR" id="A0A067FCY1"/>
<comment type="similarity">
    <text evidence="9">Belongs to the protein kinase superfamily.</text>
</comment>
<dbReference type="InterPro" id="IPR001245">
    <property type="entry name" value="Ser-Thr/Tyr_kinase_cat_dom"/>
</dbReference>
<dbReference type="Gene3D" id="3.30.200.20">
    <property type="entry name" value="Phosphorylase Kinase, domain 1"/>
    <property type="match status" value="1"/>
</dbReference>
<dbReference type="PROSITE" id="PS50011">
    <property type="entry name" value="PROTEIN_KINASE_DOM"/>
    <property type="match status" value="1"/>
</dbReference>
<evidence type="ECO:0000256" key="9">
    <source>
        <dbReference type="RuleBase" id="RU000304"/>
    </source>
</evidence>
<feature type="binding site" evidence="8">
    <location>
        <position position="39"/>
    </location>
    <ligand>
        <name>ATP</name>
        <dbReference type="ChEBI" id="CHEBI:30616"/>
    </ligand>
</feature>
<name>A0A067FCY1_CITSI</name>
<protein>
    <recommendedName>
        <fullName evidence="10">Protein kinase domain-containing protein</fullName>
    </recommendedName>
</protein>
<dbReference type="GO" id="GO:0005524">
    <property type="term" value="F:ATP binding"/>
    <property type="evidence" value="ECO:0007669"/>
    <property type="project" value="UniProtKB-UniRule"/>
</dbReference>
<dbReference type="STRING" id="2711.A0A067FCY1"/>
<proteinExistence type="inferred from homology"/>
<evidence type="ECO:0000256" key="2">
    <source>
        <dbReference type="ARBA" id="ARBA00022679"/>
    </source>
</evidence>
<evidence type="ECO:0000313" key="11">
    <source>
        <dbReference type="EMBL" id="KDO64020.1"/>
    </source>
</evidence>
<evidence type="ECO:0000313" key="12">
    <source>
        <dbReference type="Proteomes" id="UP000027120"/>
    </source>
</evidence>
<feature type="non-terminal residue" evidence="11">
    <location>
        <position position="1"/>
    </location>
</feature>
<feature type="domain" description="Protein kinase" evidence="10">
    <location>
        <begin position="10"/>
        <end position="291"/>
    </location>
</feature>
<dbReference type="GO" id="GO:0005886">
    <property type="term" value="C:plasma membrane"/>
    <property type="evidence" value="ECO:0000318"/>
    <property type="project" value="GO_Central"/>
</dbReference>
<evidence type="ECO:0000256" key="7">
    <source>
        <dbReference type="ARBA" id="ARBA00047951"/>
    </source>
</evidence>
<evidence type="ECO:0000259" key="10">
    <source>
        <dbReference type="PROSITE" id="PS50011"/>
    </source>
</evidence>
<keyword evidence="2" id="KW-0808">Transferase</keyword>
<dbReference type="PROSITE" id="PS00108">
    <property type="entry name" value="PROTEIN_KINASE_ST"/>
    <property type="match status" value="1"/>
</dbReference>
<dbReference type="Proteomes" id="UP000027120">
    <property type="component" value="Unassembled WGS sequence"/>
</dbReference>
<dbReference type="SUPFAM" id="SSF56112">
    <property type="entry name" value="Protein kinase-like (PK-like)"/>
    <property type="match status" value="1"/>
</dbReference>
<dbReference type="InterPro" id="IPR017441">
    <property type="entry name" value="Protein_kinase_ATP_BS"/>
</dbReference>
<evidence type="ECO:0000256" key="4">
    <source>
        <dbReference type="ARBA" id="ARBA00022777"/>
    </source>
</evidence>
<comment type="catalytic activity">
    <reaction evidence="7">
        <text>L-threonyl-[protein] + ATP = O-phospho-L-threonyl-[protein] + ADP + H(+)</text>
        <dbReference type="Rhea" id="RHEA:46608"/>
        <dbReference type="Rhea" id="RHEA-COMP:11060"/>
        <dbReference type="Rhea" id="RHEA-COMP:11605"/>
        <dbReference type="ChEBI" id="CHEBI:15378"/>
        <dbReference type="ChEBI" id="CHEBI:30013"/>
        <dbReference type="ChEBI" id="CHEBI:30616"/>
        <dbReference type="ChEBI" id="CHEBI:61977"/>
        <dbReference type="ChEBI" id="CHEBI:456216"/>
    </reaction>
</comment>
<dbReference type="PIRSF" id="PIRSF000654">
    <property type="entry name" value="Integrin-linked_kinase"/>
    <property type="match status" value="1"/>
</dbReference>
<dbReference type="PANTHER" id="PTHR27005:SF315">
    <property type="entry name" value="PROTEIN KINASE DOMAIN-CONTAINING PROTEIN"/>
    <property type="match status" value="1"/>
</dbReference>
<keyword evidence="4" id="KW-0418">Kinase</keyword>
<dbReference type="EMBL" id="KK784909">
    <property type="protein sequence ID" value="KDO64020.1"/>
    <property type="molecule type" value="Genomic_DNA"/>
</dbReference>
<evidence type="ECO:0000256" key="3">
    <source>
        <dbReference type="ARBA" id="ARBA00022741"/>
    </source>
</evidence>
<dbReference type="InterPro" id="IPR000719">
    <property type="entry name" value="Prot_kinase_dom"/>
</dbReference>
<dbReference type="SMART" id="SM00220">
    <property type="entry name" value="S_TKc"/>
    <property type="match status" value="1"/>
</dbReference>
<dbReference type="GO" id="GO:0004674">
    <property type="term" value="F:protein serine/threonine kinase activity"/>
    <property type="evidence" value="ECO:0007669"/>
    <property type="project" value="UniProtKB-KW"/>
</dbReference>
<gene>
    <name evidence="11" type="ORF">CISIN_1g040698mg</name>
</gene>
<dbReference type="PROSITE" id="PS00107">
    <property type="entry name" value="PROTEIN_KINASE_ATP"/>
    <property type="match status" value="1"/>
</dbReference>
<dbReference type="InterPro" id="IPR011009">
    <property type="entry name" value="Kinase-like_dom_sf"/>
</dbReference>
<dbReference type="FunFam" id="1.10.510.10:FF:000084">
    <property type="entry name" value="Wall-associated receptor kinase 2"/>
    <property type="match status" value="1"/>
</dbReference>
<evidence type="ECO:0000256" key="8">
    <source>
        <dbReference type="PROSITE-ProRule" id="PRU10141"/>
    </source>
</evidence>
<dbReference type="InterPro" id="IPR008271">
    <property type="entry name" value="Ser/Thr_kinase_AS"/>
</dbReference>
<evidence type="ECO:0000256" key="5">
    <source>
        <dbReference type="ARBA" id="ARBA00022840"/>
    </source>
</evidence>
<evidence type="ECO:0000256" key="6">
    <source>
        <dbReference type="ARBA" id="ARBA00047558"/>
    </source>
</evidence>
<dbReference type="PANTHER" id="PTHR27005">
    <property type="entry name" value="WALL-ASSOCIATED RECEPTOR KINASE-LIKE 21"/>
    <property type="match status" value="1"/>
</dbReference>
<accession>A0A067FCY1</accession>
<keyword evidence="3 8" id="KW-0547">Nucleotide-binding</keyword>
<reference evidence="11 12" key="1">
    <citation type="submission" date="2014-04" db="EMBL/GenBank/DDBJ databases">
        <authorList>
            <consortium name="International Citrus Genome Consortium"/>
            <person name="Gmitter F."/>
            <person name="Chen C."/>
            <person name="Farmerie W."/>
            <person name="Harkins T."/>
            <person name="Desany B."/>
            <person name="Mohiuddin M."/>
            <person name="Kodira C."/>
            <person name="Borodovsky M."/>
            <person name="Lomsadze A."/>
            <person name="Burns P."/>
            <person name="Jenkins J."/>
            <person name="Prochnik S."/>
            <person name="Shu S."/>
            <person name="Chapman J."/>
            <person name="Pitluck S."/>
            <person name="Schmutz J."/>
            <person name="Rokhsar D."/>
        </authorList>
    </citation>
    <scope>NUCLEOTIDE SEQUENCE</scope>
</reference>
<organism evidence="11 12">
    <name type="scientific">Citrus sinensis</name>
    <name type="common">Sweet orange</name>
    <name type="synonym">Citrus aurantium var. sinensis</name>
    <dbReference type="NCBI Taxonomy" id="2711"/>
    <lineage>
        <taxon>Eukaryota</taxon>
        <taxon>Viridiplantae</taxon>
        <taxon>Streptophyta</taxon>
        <taxon>Embryophyta</taxon>
        <taxon>Tracheophyta</taxon>
        <taxon>Spermatophyta</taxon>
        <taxon>Magnoliopsida</taxon>
        <taxon>eudicotyledons</taxon>
        <taxon>Gunneridae</taxon>
        <taxon>Pentapetalae</taxon>
        <taxon>rosids</taxon>
        <taxon>malvids</taxon>
        <taxon>Sapindales</taxon>
        <taxon>Rutaceae</taxon>
        <taxon>Aurantioideae</taxon>
        <taxon>Citrus</taxon>
    </lineage>
</organism>
<dbReference type="Pfam" id="PF07714">
    <property type="entry name" value="PK_Tyr_Ser-Thr"/>
    <property type="match status" value="1"/>
</dbReference>
<keyword evidence="12" id="KW-1185">Reference proteome</keyword>
<comment type="catalytic activity">
    <reaction evidence="6">
        <text>L-seryl-[protein] + ATP = O-phospho-L-seryl-[protein] + ADP + H(+)</text>
        <dbReference type="Rhea" id="RHEA:17989"/>
        <dbReference type="Rhea" id="RHEA-COMP:9863"/>
        <dbReference type="Rhea" id="RHEA-COMP:11604"/>
        <dbReference type="ChEBI" id="CHEBI:15378"/>
        <dbReference type="ChEBI" id="CHEBI:29999"/>
        <dbReference type="ChEBI" id="CHEBI:30616"/>
        <dbReference type="ChEBI" id="CHEBI:83421"/>
        <dbReference type="ChEBI" id="CHEBI:456216"/>
    </reaction>
</comment>
<evidence type="ECO:0000256" key="1">
    <source>
        <dbReference type="ARBA" id="ARBA00022527"/>
    </source>
</evidence>
<dbReference type="InterPro" id="IPR045274">
    <property type="entry name" value="WAK-like"/>
</dbReference>
<sequence>SELVKATKNYDKRHLLGEGGFGFVYKGVLPDNTLVAVKKPKMVDKILINEVFQHKMRIISQINHKNVVKILGVCLETKVPLLVYEFVPNGTLFQHVRYQSSQVLKTWKTCLRIAAETASALDYLHSLGSPPIIHGDVKSANILLDDNYTAKVADFASSVLISSHDQTATTTKEIETVGWLDPEYLFWTEKSDVYSFGVVLVELLTGKHPRSYVALASNEMTRMVPYFPYPIENNSLRQILNFQVADENEMEEIEIVAKLASKCLRTSGTERPTMRQVSEQLDSLRRLHENFWAQKNSEETEQLLGESST</sequence>
<keyword evidence="5 8" id="KW-0067">ATP-binding</keyword>
<keyword evidence="1 9" id="KW-0723">Serine/threonine-protein kinase</keyword>
<dbReference type="GO" id="GO:0007166">
    <property type="term" value="P:cell surface receptor signaling pathway"/>
    <property type="evidence" value="ECO:0000318"/>
    <property type="project" value="GO_Central"/>
</dbReference>